<feature type="domain" description="DNA replication/recombination mediator RecO N-terminal" evidence="9">
    <location>
        <begin position="1"/>
        <end position="44"/>
    </location>
</feature>
<keyword evidence="5 8" id="KW-0233">DNA recombination</keyword>
<dbReference type="GO" id="GO:0006302">
    <property type="term" value="P:double-strand break repair"/>
    <property type="evidence" value="ECO:0007669"/>
    <property type="project" value="TreeGrafter"/>
</dbReference>
<evidence type="ECO:0000256" key="1">
    <source>
        <dbReference type="ARBA" id="ARBA00003065"/>
    </source>
</evidence>
<keyword evidence="6 8" id="KW-0234">DNA repair</keyword>
<evidence type="ECO:0000256" key="2">
    <source>
        <dbReference type="ARBA" id="ARBA00007452"/>
    </source>
</evidence>
<proteinExistence type="inferred from homology"/>
<dbReference type="InterPro" id="IPR012340">
    <property type="entry name" value="NA-bd_OB-fold"/>
</dbReference>
<dbReference type="AlphaFoldDB" id="A0AB35BXQ8"/>
<evidence type="ECO:0000256" key="3">
    <source>
        <dbReference type="ARBA" id="ARBA00021310"/>
    </source>
</evidence>
<dbReference type="InterPro" id="IPR042242">
    <property type="entry name" value="RecO_C"/>
</dbReference>
<sequence>MVMQTLGVVLKKSAYQEDRVLLDLFTEQHGKIKVLARRSRKTRYSDQIFELGHWQLKAGKVFYFAEDYDSVQHAFIKGLNVWSGYYLNELLMRLMSAHHADSSLFTHYWRALAALEHADADLQEWMLRTFEKALLETLGSMPDLTADSEGDEIQANLNYYVGIEAGLSKHPFKMPTPVMPGHHILTLQMIEQTHQYERLDRPLLQHYKRMMRFLLQPLLGKEPLQSRLWLQSLHAKQQSTPLSDTRSSL</sequence>
<comment type="function">
    <text evidence="1 8">Involved in DNA repair and RecF pathway recombination.</text>
</comment>
<dbReference type="PANTHER" id="PTHR33991:SF1">
    <property type="entry name" value="DNA REPAIR PROTEIN RECO"/>
    <property type="match status" value="1"/>
</dbReference>
<dbReference type="Gene3D" id="2.40.50.140">
    <property type="entry name" value="Nucleic acid-binding proteins"/>
    <property type="match status" value="1"/>
</dbReference>
<dbReference type="GO" id="GO:0006310">
    <property type="term" value="P:DNA recombination"/>
    <property type="evidence" value="ECO:0007669"/>
    <property type="project" value="UniProtKB-UniRule"/>
</dbReference>
<protein>
    <recommendedName>
        <fullName evidence="3 8">DNA repair protein RecO</fullName>
    </recommendedName>
    <alternativeName>
        <fullName evidence="7 8">Recombination protein O</fullName>
    </alternativeName>
</protein>
<evidence type="ECO:0000313" key="11">
    <source>
        <dbReference type="Proteomes" id="UP000680020"/>
    </source>
</evidence>
<dbReference type="Gene3D" id="1.20.1440.120">
    <property type="entry name" value="Recombination protein O, C-terminal domain"/>
    <property type="match status" value="1"/>
</dbReference>
<evidence type="ECO:0000256" key="8">
    <source>
        <dbReference type="HAMAP-Rule" id="MF_00201"/>
    </source>
</evidence>
<evidence type="ECO:0000256" key="5">
    <source>
        <dbReference type="ARBA" id="ARBA00023172"/>
    </source>
</evidence>
<dbReference type="PANTHER" id="PTHR33991">
    <property type="entry name" value="DNA REPAIR PROTEIN RECO"/>
    <property type="match status" value="1"/>
</dbReference>
<dbReference type="InterPro" id="IPR003717">
    <property type="entry name" value="RecO"/>
</dbReference>
<keyword evidence="4 8" id="KW-0227">DNA damage</keyword>
<evidence type="ECO:0000313" key="10">
    <source>
        <dbReference type="EMBL" id="MBS7824000.1"/>
    </source>
</evidence>
<gene>
    <name evidence="8 10" type="primary">recO</name>
    <name evidence="10" type="ORF">J7561_02125</name>
</gene>
<reference evidence="10" key="1">
    <citation type="submission" date="2021-03" db="EMBL/GenBank/DDBJ databases">
        <title>Identification and antibiotic profiling of Wohlfahrtiimonas chitiniclastica, an underestimated human pathogen.</title>
        <authorList>
            <person name="Kopf A."/>
            <person name="Bunk B."/>
            <person name="Coldewey S."/>
            <person name="Gunzer F."/>
            <person name="Riedel T."/>
            <person name="Schroettner P."/>
        </authorList>
    </citation>
    <scope>NUCLEOTIDE SEQUENCE</scope>
    <source>
        <strain evidence="10">DSM 100917</strain>
    </source>
</reference>
<dbReference type="Proteomes" id="UP000680020">
    <property type="component" value="Unassembled WGS sequence"/>
</dbReference>
<evidence type="ECO:0000256" key="6">
    <source>
        <dbReference type="ARBA" id="ARBA00023204"/>
    </source>
</evidence>
<dbReference type="Pfam" id="PF11967">
    <property type="entry name" value="RecO_N"/>
    <property type="match status" value="1"/>
</dbReference>
<comment type="similarity">
    <text evidence="2 8">Belongs to the RecO family.</text>
</comment>
<comment type="caution">
    <text evidence="10">The sequence shown here is derived from an EMBL/GenBank/DDBJ whole genome shotgun (WGS) entry which is preliminary data.</text>
</comment>
<organism evidence="10 11">
    <name type="scientific">Wohlfahrtiimonas chitiniclastica</name>
    <dbReference type="NCBI Taxonomy" id="400946"/>
    <lineage>
        <taxon>Bacteria</taxon>
        <taxon>Pseudomonadati</taxon>
        <taxon>Pseudomonadota</taxon>
        <taxon>Gammaproteobacteria</taxon>
        <taxon>Cardiobacteriales</taxon>
        <taxon>Ignatzschineriaceae</taxon>
        <taxon>Wohlfahrtiimonas</taxon>
    </lineage>
</organism>
<name>A0AB35BXQ8_9GAMM</name>
<dbReference type="HAMAP" id="MF_00201">
    <property type="entry name" value="RecO"/>
    <property type="match status" value="1"/>
</dbReference>
<dbReference type="NCBIfam" id="TIGR00613">
    <property type="entry name" value="reco"/>
    <property type="match status" value="1"/>
</dbReference>
<dbReference type="Pfam" id="PF02565">
    <property type="entry name" value="RecO_C"/>
    <property type="match status" value="1"/>
</dbReference>
<dbReference type="GO" id="GO:0043590">
    <property type="term" value="C:bacterial nucleoid"/>
    <property type="evidence" value="ECO:0007669"/>
    <property type="project" value="TreeGrafter"/>
</dbReference>
<evidence type="ECO:0000256" key="7">
    <source>
        <dbReference type="ARBA" id="ARBA00033409"/>
    </source>
</evidence>
<evidence type="ECO:0000256" key="4">
    <source>
        <dbReference type="ARBA" id="ARBA00022763"/>
    </source>
</evidence>
<dbReference type="EMBL" id="JAGIBU010000001">
    <property type="protein sequence ID" value="MBS7824000.1"/>
    <property type="molecule type" value="Genomic_DNA"/>
</dbReference>
<evidence type="ECO:0000259" key="9">
    <source>
        <dbReference type="Pfam" id="PF11967"/>
    </source>
</evidence>
<dbReference type="SUPFAM" id="SSF50249">
    <property type="entry name" value="Nucleic acid-binding proteins"/>
    <property type="match status" value="1"/>
</dbReference>
<dbReference type="InterPro" id="IPR022572">
    <property type="entry name" value="DNA_rep/recomb_RecO_N"/>
</dbReference>
<accession>A0AB35BXQ8</accession>